<dbReference type="SMART" id="SM00382">
    <property type="entry name" value="AAA"/>
    <property type="match status" value="1"/>
</dbReference>
<evidence type="ECO:0000256" key="1">
    <source>
        <dbReference type="ARBA" id="ARBA00022741"/>
    </source>
</evidence>
<dbReference type="PANTHER" id="PTHR32071:SF117">
    <property type="entry name" value="PTS-DEPENDENT DIHYDROXYACETONE KINASE OPERON REGULATORY PROTEIN-RELATED"/>
    <property type="match status" value="1"/>
</dbReference>
<keyword evidence="3" id="KW-0805">Transcription regulation</keyword>
<dbReference type="PANTHER" id="PTHR32071">
    <property type="entry name" value="TRANSCRIPTIONAL REGULATORY PROTEIN"/>
    <property type="match status" value="1"/>
</dbReference>
<dbReference type="Gene3D" id="3.40.50.300">
    <property type="entry name" value="P-loop containing nucleotide triphosphate hydrolases"/>
    <property type="match status" value="1"/>
</dbReference>
<accession>A0A372IR98</accession>
<dbReference type="Pfam" id="PF00158">
    <property type="entry name" value="Sigma54_activat"/>
    <property type="match status" value="1"/>
</dbReference>
<dbReference type="GO" id="GO:0003677">
    <property type="term" value="F:DNA binding"/>
    <property type="evidence" value="ECO:0007669"/>
    <property type="project" value="UniProtKB-KW"/>
</dbReference>
<dbReference type="SUPFAM" id="SSF52540">
    <property type="entry name" value="P-loop containing nucleoside triphosphate hydrolases"/>
    <property type="match status" value="1"/>
</dbReference>
<dbReference type="Proteomes" id="UP000264702">
    <property type="component" value="Unassembled WGS sequence"/>
</dbReference>
<organism evidence="7 8">
    <name type="scientific">Paracidobacterium acidisoli</name>
    <dbReference type="NCBI Taxonomy" id="2303751"/>
    <lineage>
        <taxon>Bacteria</taxon>
        <taxon>Pseudomonadati</taxon>
        <taxon>Acidobacteriota</taxon>
        <taxon>Terriglobia</taxon>
        <taxon>Terriglobales</taxon>
        <taxon>Acidobacteriaceae</taxon>
        <taxon>Paracidobacterium</taxon>
    </lineage>
</organism>
<protein>
    <submittedName>
        <fullName evidence="7">Sigma-54-dependent Fis family transcriptional regulator</fullName>
    </submittedName>
</protein>
<evidence type="ECO:0000256" key="2">
    <source>
        <dbReference type="ARBA" id="ARBA00022840"/>
    </source>
</evidence>
<dbReference type="InterPro" id="IPR058031">
    <property type="entry name" value="AAA_lid_NorR"/>
</dbReference>
<evidence type="ECO:0000256" key="4">
    <source>
        <dbReference type="ARBA" id="ARBA00023125"/>
    </source>
</evidence>
<evidence type="ECO:0000256" key="5">
    <source>
        <dbReference type="ARBA" id="ARBA00023163"/>
    </source>
</evidence>
<dbReference type="CDD" id="cd00156">
    <property type="entry name" value="REC"/>
    <property type="match status" value="1"/>
</dbReference>
<keyword evidence="1" id="KW-0547">Nucleotide-binding</keyword>
<evidence type="ECO:0000313" key="7">
    <source>
        <dbReference type="EMBL" id="RFU17418.1"/>
    </source>
</evidence>
<dbReference type="GO" id="GO:0005524">
    <property type="term" value="F:ATP binding"/>
    <property type="evidence" value="ECO:0007669"/>
    <property type="project" value="UniProtKB-KW"/>
</dbReference>
<gene>
    <name evidence="7" type="ORF">D0Y96_04470</name>
</gene>
<sequence>MATCPATSANRIPPRTAVLASADLSFRQRVRDALAGLRWQVREAGGGAEALACLDASPVETVIVDSWLPDLDIREFLADFERLHPDVDLVAVDDLDALRGGARSPRRNEVLHALRAGQDGDGAIWNTAPVLEEREAPTYERRKALQMEKPSRAAAAANTARLPELIGAHPEMLEVSRRIRLVAPRTTPVLIQGPTGTGKELVARALHRLSLRSARPFVALNCAAIPDALLEAELFGHTRGAFTGAVQGRMGRIETAHGGTLFLDEIGEMPLALQSKLLRFVESGELQRVGENEPVKVDVRIVAATHQSLAKQASEGAFRADLYYRLAVFLIRTPRLTDHTEDLPVLVEHFLRRMGEESPAKIITAAAMERIAAHPWPGNVRELEHVIERAWILAEERPQIDAAEIEFGEAMTRVGAEDSRKGLF</sequence>
<dbReference type="GO" id="GO:0006355">
    <property type="term" value="P:regulation of DNA-templated transcription"/>
    <property type="evidence" value="ECO:0007669"/>
    <property type="project" value="InterPro"/>
</dbReference>
<dbReference type="Gene3D" id="3.40.50.2300">
    <property type="match status" value="1"/>
</dbReference>
<reference evidence="7 8" key="1">
    <citation type="submission" date="2018-08" db="EMBL/GenBank/DDBJ databases">
        <title>Acidipila sp. 4G-K13, an acidobacterium isolated from forest soil.</title>
        <authorList>
            <person name="Gao Z.-H."/>
            <person name="Qiu L.-H."/>
        </authorList>
    </citation>
    <scope>NUCLEOTIDE SEQUENCE [LARGE SCALE GENOMIC DNA]</scope>
    <source>
        <strain evidence="7 8">4G-K13</strain>
    </source>
</reference>
<dbReference type="InterPro" id="IPR025943">
    <property type="entry name" value="Sigma_54_int_dom_ATP-bd_2"/>
</dbReference>
<evidence type="ECO:0000259" key="6">
    <source>
        <dbReference type="PROSITE" id="PS50045"/>
    </source>
</evidence>
<dbReference type="AlphaFoldDB" id="A0A372IR98"/>
<dbReference type="CDD" id="cd00009">
    <property type="entry name" value="AAA"/>
    <property type="match status" value="1"/>
</dbReference>
<dbReference type="InterPro" id="IPR025944">
    <property type="entry name" value="Sigma_54_int_dom_CS"/>
</dbReference>
<keyword evidence="5" id="KW-0804">Transcription</keyword>
<dbReference type="PROSITE" id="PS00688">
    <property type="entry name" value="SIGMA54_INTERACT_3"/>
    <property type="match status" value="1"/>
</dbReference>
<dbReference type="SUPFAM" id="SSF52172">
    <property type="entry name" value="CheY-like"/>
    <property type="match status" value="1"/>
</dbReference>
<keyword evidence="2" id="KW-0067">ATP-binding</keyword>
<dbReference type="InterPro" id="IPR002078">
    <property type="entry name" value="Sigma_54_int"/>
</dbReference>
<evidence type="ECO:0000313" key="8">
    <source>
        <dbReference type="Proteomes" id="UP000264702"/>
    </source>
</evidence>
<name>A0A372IR98_9BACT</name>
<feature type="domain" description="Sigma-54 factor interaction" evidence="6">
    <location>
        <begin position="165"/>
        <end position="392"/>
    </location>
</feature>
<comment type="caution">
    <text evidence="7">The sequence shown here is derived from an EMBL/GenBank/DDBJ whole genome shotgun (WGS) entry which is preliminary data.</text>
</comment>
<dbReference type="FunFam" id="3.40.50.300:FF:000006">
    <property type="entry name" value="DNA-binding transcriptional regulator NtrC"/>
    <property type="match status" value="1"/>
</dbReference>
<dbReference type="InterPro" id="IPR003593">
    <property type="entry name" value="AAA+_ATPase"/>
</dbReference>
<dbReference type="Gene3D" id="1.10.8.60">
    <property type="match status" value="1"/>
</dbReference>
<keyword evidence="8" id="KW-1185">Reference proteome</keyword>
<dbReference type="EMBL" id="QVQT01000002">
    <property type="protein sequence ID" value="RFU17418.1"/>
    <property type="molecule type" value="Genomic_DNA"/>
</dbReference>
<dbReference type="PROSITE" id="PS50045">
    <property type="entry name" value="SIGMA54_INTERACT_4"/>
    <property type="match status" value="1"/>
</dbReference>
<dbReference type="RefSeq" id="WP_117298167.1">
    <property type="nucleotide sequence ID" value="NZ_QVQT02000002.1"/>
</dbReference>
<dbReference type="OrthoDB" id="9771372at2"/>
<evidence type="ECO:0000256" key="3">
    <source>
        <dbReference type="ARBA" id="ARBA00023015"/>
    </source>
</evidence>
<proteinExistence type="predicted"/>
<dbReference type="PROSITE" id="PS00676">
    <property type="entry name" value="SIGMA54_INTERACT_2"/>
    <property type="match status" value="1"/>
</dbReference>
<dbReference type="InterPro" id="IPR027417">
    <property type="entry name" value="P-loop_NTPase"/>
</dbReference>
<dbReference type="InterPro" id="IPR011006">
    <property type="entry name" value="CheY-like_superfamily"/>
</dbReference>
<keyword evidence="4" id="KW-0238">DNA-binding</keyword>
<dbReference type="Pfam" id="PF25601">
    <property type="entry name" value="AAA_lid_14"/>
    <property type="match status" value="1"/>
</dbReference>